<dbReference type="SMART" id="SM00666">
    <property type="entry name" value="PB1"/>
    <property type="match status" value="1"/>
</dbReference>
<evidence type="ECO:0000313" key="10">
    <source>
        <dbReference type="EMBL" id="KAJ2778210.1"/>
    </source>
</evidence>
<dbReference type="InterPro" id="IPR000270">
    <property type="entry name" value="PB1_dom"/>
</dbReference>
<comment type="caution">
    <text evidence="10">The sequence shown here is derived from an EMBL/GenBank/DDBJ whole genome shotgun (WGS) entry which is preliminary data.</text>
</comment>
<evidence type="ECO:0000256" key="1">
    <source>
        <dbReference type="ARBA" id="ARBA00004496"/>
    </source>
</evidence>
<proteinExistence type="inferred from homology"/>
<dbReference type="PANTHER" id="PTHR15175:SF0">
    <property type="entry name" value="SH3 DOMAIN-CONTAINING PROTEIN C23A1.17"/>
    <property type="match status" value="1"/>
</dbReference>
<evidence type="ECO:0000256" key="7">
    <source>
        <dbReference type="PROSITE-ProRule" id="PRU00339"/>
    </source>
</evidence>
<keyword evidence="4" id="KW-0963">Cytoplasm</keyword>
<comment type="similarity">
    <text evidence="2">Belongs to the NCF2/NOXA1 family.</text>
</comment>
<evidence type="ECO:0000313" key="11">
    <source>
        <dbReference type="Proteomes" id="UP001140172"/>
    </source>
</evidence>
<dbReference type="Proteomes" id="UP001140172">
    <property type="component" value="Unassembled WGS sequence"/>
</dbReference>
<dbReference type="OrthoDB" id="9450131at2759"/>
<dbReference type="InterPro" id="IPR053793">
    <property type="entry name" value="PB1-like"/>
</dbReference>
<evidence type="ECO:0000256" key="2">
    <source>
        <dbReference type="ARBA" id="ARBA00008051"/>
    </source>
</evidence>
<feature type="compositionally biased region" description="Polar residues" evidence="8">
    <location>
        <begin position="422"/>
        <end position="439"/>
    </location>
</feature>
<evidence type="ECO:0000256" key="8">
    <source>
        <dbReference type="SAM" id="MobiDB-lite"/>
    </source>
</evidence>
<dbReference type="SUPFAM" id="SSF54277">
    <property type="entry name" value="CAD &amp; PB1 domains"/>
    <property type="match status" value="1"/>
</dbReference>
<evidence type="ECO:0000256" key="5">
    <source>
        <dbReference type="ARBA" id="ARBA00022737"/>
    </source>
</evidence>
<evidence type="ECO:0000259" key="9">
    <source>
        <dbReference type="PROSITE" id="PS51745"/>
    </source>
</evidence>
<sequence>MGNNTVRERDCTVPYVFLDLPAEEGVIDKIYEHIERHMDIYPDTVFYHDLKLKYGIGWKTHACVMQLTSGPPFTWKGLNYRWELEDGSKYYQLLQTMALKAELEQWHQAVEAFDEQNYTLSLDIFDSIADSAKIHFNIGLIYGRQGNHKAAIQAYNKALKLDKYLVVAYFQRGVAKMVTQENDSALSDFNSALKFLRDNNCIDYTQLGLEYKVYTCETLYNRALCYFCLGQEESARTDLKTASTLVAEERHSWIKKAMDSNGMDCPLYCVPKGVIYRPSASKIQSSKKIDFLGSAKVIASADGNDNFTGFKGALVRKETLKNASPMAHQKSMRIKKTTPPPETMGALARSNTMPVNRSEPSSLPTRMAPGSFMNGRHDGPGSSRLGNNAPLSANANGYRGNPLDMPNVHVQVSDSEQDDSEATSSAFTTPTTGSTNPQDMMSPDYPAPDRRDNHLNMPRSALKKSPAESPVSQTPVDPLDIIRAGMARRATLKNQNRAQDKRPAAPQRSVTLKVPGRNGGHGDDDDDYDDDDEDGYGYGRNANPTPAGGASSRMRLNAGHLRGNSVSTNPAAAHMARNELIMPTIQRSNTDGTVQDMNPSYYSGAGTNGRHGDHPMSASGYGPPQHPGLANAQSMNPLMMTPPLSHEEVVSRGLAAMSVQNTQMPYASTQAGHIQTYASSSGANSPASSMVSPTSGDPVGGAHYGSMGGGPINGTGSTVGGPGGLRRAPTKKDSMKVKVHYGSEIINLMVPKHATFDVLHSKLHAKISGATSNPPPLSALRIRYMDEDGEAVLMTDEDDFELAKAYAGGDMSSVETNVVERLELWCSTS</sequence>
<dbReference type="InterPro" id="IPR051864">
    <property type="entry name" value="NCF2_NOXA1"/>
</dbReference>
<dbReference type="AlphaFoldDB" id="A0A9W8HAT4"/>
<dbReference type="CDD" id="cd05992">
    <property type="entry name" value="PB1"/>
    <property type="match status" value="1"/>
</dbReference>
<dbReference type="EMBL" id="JANBUM010000364">
    <property type="protein sequence ID" value="KAJ2778210.1"/>
    <property type="molecule type" value="Genomic_DNA"/>
</dbReference>
<dbReference type="Pfam" id="PF00564">
    <property type="entry name" value="PB1"/>
    <property type="match status" value="1"/>
</dbReference>
<organism evidence="10 11">
    <name type="scientific">Coemansia interrupta</name>
    <dbReference type="NCBI Taxonomy" id="1126814"/>
    <lineage>
        <taxon>Eukaryota</taxon>
        <taxon>Fungi</taxon>
        <taxon>Fungi incertae sedis</taxon>
        <taxon>Zoopagomycota</taxon>
        <taxon>Kickxellomycotina</taxon>
        <taxon>Kickxellomycetes</taxon>
        <taxon>Kickxellales</taxon>
        <taxon>Kickxellaceae</taxon>
        <taxon>Coemansia</taxon>
    </lineage>
</organism>
<dbReference type="FunFam" id="1.25.40.10:FF:000017">
    <property type="entry name" value="NADPH oxidase regulator NoxR"/>
    <property type="match status" value="1"/>
</dbReference>
<dbReference type="GO" id="GO:0005737">
    <property type="term" value="C:cytoplasm"/>
    <property type="evidence" value="ECO:0007669"/>
    <property type="project" value="UniProtKB-SubCell"/>
</dbReference>
<keyword evidence="6 7" id="KW-0802">TPR repeat</keyword>
<keyword evidence="3" id="KW-0728">SH3 domain</keyword>
<dbReference type="InterPro" id="IPR019734">
    <property type="entry name" value="TPR_rpt"/>
</dbReference>
<dbReference type="Pfam" id="PF00515">
    <property type="entry name" value="TPR_1"/>
    <property type="match status" value="1"/>
</dbReference>
<dbReference type="SMART" id="SM00028">
    <property type="entry name" value="TPR"/>
    <property type="match status" value="3"/>
</dbReference>
<evidence type="ECO:0000256" key="3">
    <source>
        <dbReference type="ARBA" id="ARBA00022443"/>
    </source>
</evidence>
<feature type="compositionally biased region" description="Polar residues" evidence="8">
    <location>
        <begin position="349"/>
        <end position="364"/>
    </location>
</feature>
<dbReference type="Gene3D" id="1.25.40.10">
    <property type="entry name" value="Tetratricopeptide repeat domain"/>
    <property type="match status" value="1"/>
</dbReference>
<dbReference type="Gene3D" id="3.10.20.90">
    <property type="entry name" value="Phosphatidylinositol 3-kinase Catalytic Subunit, Chain A, domain 1"/>
    <property type="match status" value="1"/>
</dbReference>
<feature type="region of interest" description="Disordered" evidence="8">
    <location>
        <begin position="322"/>
        <end position="476"/>
    </location>
</feature>
<feature type="compositionally biased region" description="Polar residues" evidence="8">
    <location>
        <begin position="384"/>
        <end position="395"/>
    </location>
</feature>
<name>A0A9W8HAT4_9FUNG</name>
<comment type="subcellular location">
    <subcellularLocation>
        <location evidence="1">Cytoplasm</location>
    </subcellularLocation>
</comment>
<feature type="repeat" description="TPR" evidence="7">
    <location>
        <begin position="132"/>
        <end position="165"/>
    </location>
</feature>
<feature type="region of interest" description="Disordered" evidence="8">
    <location>
        <begin position="492"/>
        <end position="554"/>
    </location>
</feature>
<protein>
    <recommendedName>
        <fullName evidence="9">PB1 domain-containing protein</fullName>
    </recommendedName>
</protein>
<reference evidence="10" key="1">
    <citation type="submission" date="2022-07" db="EMBL/GenBank/DDBJ databases">
        <title>Phylogenomic reconstructions and comparative analyses of Kickxellomycotina fungi.</title>
        <authorList>
            <person name="Reynolds N.K."/>
            <person name="Stajich J.E."/>
            <person name="Barry K."/>
            <person name="Grigoriev I.V."/>
            <person name="Crous P."/>
            <person name="Smith M.E."/>
        </authorList>
    </citation>
    <scope>NUCLEOTIDE SEQUENCE</scope>
    <source>
        <strain evidence="10">BCRC 34489</strain>
    </source>
</reference>
<dbReference type="SUPFAM" id="SSF48452">
    <property type="entry name" value="TPR-like"/>
    <property type="match status" value="1"/>
</dbReference>
<dbReference type="InterPro" id="IPR011990">
    <property type="entry name" value="TPR-like_helical_dom_sf"/>
</dbReference>
<accession>A0A9W8HAT4</accession>
<dbReference type="PROSITE" id="PS50293">
    <property type="entry name" value="TPR_REGION"/>
    <property type="match status" value="1"/>
</dbReference>
<gene>
    <name evidence="10" type="ORF">GGI15_004248</name>
</gene>
<keyword evidence="5" id="KW-0677">Repeat</keyword>
<keyword evidence="11" id="KW-1185">Reference proteome</keyword>
<dbReference type="PROSITE" id="PS51745">
    <property type="entry name" value="PB1"/>
    <property type="match status" value="1"/>
</dbReference>
<feature type="domain" description="PB1" evidence="9">
    <location>
        <begin position="734"/>
        <end position="816"/>
    </location>
</feature>
<dbReference type="PROSITE" id="PS50005">
    <property type="entry name" value="TPR"/>
    <property type="match status" value="1"/>
</dbReference>
<feature type="compositionally biased region" description="Acidic residues" evidence="8">
    <location>
        <begin position="523"/>
        <end position="535"/>
    </location>
</feature>
<dbReference type="PANTHER" id="PTHR15175">
    <property type="entry name" value="NEUTROPHIL CYTOSOLIC FACTOR 2, NEUTROPHIL NADPH OXIDASE FACTOR 2"/>
    <property type="match status" value="1"/>
</dbReference>
<evidence type="ECO:0000256" key="4">
    <source>
        <dbReference type="ARBA" id="ARBA00022490"/>
    </source>
</evidence>
<evidence type="ECO:0000256" key="6">
    <source>
        <dbReference type="ARBA" id="ARBA00022803"/>
    </source>
</evidence>